<dbReference type="PANTHER" id="PTHR33908">
    <property type="entry name" value="MANNOSYLTRANSFERASE YKCB-RELATED"/>
    <property type="match status" value="1"/>
</dbReference>
<evidence type="ECO:0000256" key="3">
    <source>
        <dbReference type="ARBA" id="ARBA00022676"/>
    </source>
</evidence>
<feature type="transmembrane region" description="Helical" evidence="9">
    <location>
        <begin position="176"/>
        <end position="202"/>
    </location>
</feature>
<dbReference type="EMBL" id="JAUSQU010000001">
    <property type="protein sequence ID" value="MDP9848877.1"/>
    <property type="molecule type" value="Genomic_DNA"/>
</dbReference>
<evidence type="ECO:0000256" key="4">
    <source>
        <dbReference type="ARBA" id="ARBA00022679"/>
    </source>
</evidence>
<keyword evidence="4" id="KW-0808">Transferase</keyword>
<accession>A0ABT9QQ36</accession>
<feature type="compositionally biased region" description="Low complexity" evidence="8">
    <location>
        <begin position="627"/>
        <end position="637"/>
    </location>
</feature>
<evidence type="ECO:0000256" key="7">
    <source>
        <dbReference type="ARBA" id="ARBA00023136"/>
    </source>
</evidence>
<organism evidence="10 11">
    <name type="scientific">Streptosporangium lutulentum</name>
    <dbReference type="NCBI Taxonomy" id="1461250"/>
    <lineage>
        <taxon>Bacteria</taxon>
        <taxon>Bacillati</taxon>
        <taxon>Actinomycetota</taxon>
        <taxon>Actinomycetes</taxon>
        <taxon>Streptosporangiales</taxon>
        <taxon>Streptosporangiaceae</taxon>
        <taxon>Streptosporangium</taxon>
    </lineage>
</organism>
<dbReference type="Proteomes" id="UP001225356">
    <property type="component" value="Unassembled WGS sequence"/>
</dbReference>
<feature type="compositionally biased region" description="Pro residues" evidence="8">
    <location>
        <begin position="524"/>
        <end position="536"/>
    </location>
</feature>
<feature type="transmembrane region" description="Helical" evidence="9">
    <location>
        <begin position="89"/>
        <end position="113"/>
    </location>
</feature>
<reference evidence="10 11" key="1">
    <citation type="submission" date="2023-07" db="EMBL/GenBank/DDBJ databases">
        <title>Sequencing the genomes of 1000 actinobacteria strains.</title>
        <authorList>
            <person name="Klenk H.-P."/>
        </authorList>
    </citation>
    <scope>NUCLEOTIDE SEQUENCE [LARGE SCALE GENOMIC DNA]</scope>
    <source>
        <strain evidence="10 11">DSM 46740</strain>
    </source>
</reference>
<feature type="transmembrane region" description="Helical" evidence="9">
    <location>
        <begin position="145"/>
        <end position="164"/>
    </location>
</feature>
<keyword evidence="3" id="KW-0328">Glycosyltransferase</keyword>
<gene>
    <name evidence="10" type="ORF">J2853_008088</name>
</gene>
<evidence type="ECO:0000313" key="11">
    <source>
        <dbReference type="Proteomes" id="UP001225356"/>
    </source>
</evidence>
<comment type="caution">
    <text evidence="10">The sequence shown here is derived from an EMBL/GenBank/DDBJ whole genome shotgun (WGS) entry which is preliminary data.</text>
</comment>
<evidence type="ECO:0000256" key="2">
    <source>
        <dbReference type="ARBA" id="ARBA00022475"/>
    </source>
</evidence>
<feature type="compositionally biased region" description="Polar residues" evidence="8">
    <location>
        <begin position="638"/>
        <end position="648"/>
    </location>
</feature>
<keyword evidence="11" id="KW-1185">Reference proteome</keyword>
<dbReference type="RefSeq" id="WP_307566411.1">
    <property type="nucleotide sequence ID" value="NZ_JAUSQU010000001.1"/>
</dbReference>
<keyword evidence="7 9" id="KW-0472">Membrane</keyword>
<keyword evidence="2" id="KW-1003">Cell membrane</keyword>
<feature type="transmembrane region" description="Helical" evidence="9">
    <location>
        <begin position="120"/>
        <end position="139"/>
    </location>
</feature>
<dbReference type="InterPro" id="IPR050297">
    <property type="entry name" value="LipidA_mod_glycosyltrf_83"/>
</dbReference>
<proteinExistence type="predicted"/>
<feature type="region of interest" description="Disordered" evidence="8">
    <location>
        <begin position="498"/>
        <end position="648"/>
    </location>
</feature>
<feature type="transmembrane region" description="Helical" evidence="9">
    <location>
        <begin position="30"/>
        <end position="49"/>
    </location>
</feature>
<evidence type="ECO:0008006" key="12">
    <source>
        <dbReference type="Google" id="ProtNLM"/>
    </source>
</evidence>
<evidence type="ECO:0000256" key="9">
    <source>
        <dbReference type="SAM" id="Phobius"/>
    </source>
</evidence>
<feature type="transmembrane region" description="Helical" evidence="9">
    <location>
        <begin position="421"/>
        <end position="441"/>
    </location>
</feature>
<keyword evidence="5 9" id="KW-0812">Transmembrane</keyword>
<sequence length="648" mass="69007">MVTAAELPSLDEPSTARITRLWAFLRRHRLFVAALALAFALRVVTMLGYGPALWFNDSYEYVSGAVNPDRPSALRPNGYSFWLLLLRPLHSFGLVAFLQHLMGLGIAVLVYALLRKKFGLPGWGATLAAVPVLFDAYQIQLEHLIMSDTMFMLLVVGVITLVLWHRKMSWRLGTVVGLLLALTALTRSIGLPILALVVVYMLVKRTGWKTITAMVTACALPVLGYMAWFASAYGNFAMTNSDGAILYMRTALFADCTKMGVDPRKELELALLCISAPPSERDFSGQKYLWWAQNGQRFHAFGVGTTFTPEMNQAAGTFAKRAILSQPLDYLSIVAGDFFRAFHWGRPRFPDANTYRQYEFLPENKILPAWASNKGSTDTDALKYDPSLRTTLIRDKSSVIGTEVHDPWGAFMQGYQRAIRLPGIVLGALLLIGLAGVVVRWRKLGGPLLLPWLGSFGLILAPAATAEFDYRYLLPAVPLACMAAAITLHRGFTRSRSMAAPGSLPTPGTVVGVDPLPDTGSFPAPSPLPVHSPLPVPSSATAAPEPLPAPGSVTAPEPLPAPGSVTGTGPAPTTGSMTAPGFSSVPGSVAAPGFLPVPGSVTGAGSVTAPGSSAKPGPSKPGPSAGPGPESARPSSETAFASTTANVE</sequence>
<comment type="subcellular location">
    <subcellularLocation>
        <location evidence="1">Cell membrane</location>
        <topology evidence="1">Multi-pass membrane protein</topology>
    </subcellularLocation>
</comment>
<feature type="compositionally biased region" description="Polar residues" evidence="8">
    <location>
        <begin position="565"/>
        <end position="577"/>
    </location>
</feature>
<evidence type="ECO:0000256" key="8">
    <source>
        <dbReference type="SAM" id="MobiDB-lite"/>
    </source>
</evidence>
<name>A0ABT9QQ36_9ACTN</name>
<keyword evidence="6 9" id="KW-1133">Transmembrane helix</keyword>
<feature type="transmembrane region" description="Helical" evidence="9">
    <location>
        <begin position="208"/>
        <end position="228"/>
    </location>
</feature>
<evidence type="ECO:0000256" key="1">
    <source>
        <dbReference type="ARBA" id="ARBA00004651"/>
    </source>
</evidence>
<dbReference type="PANTHER" id="PTHR33908:SF11">
    <property type="entry name" value="MEMBRANE PROTEIN"/>
    <property type="match status" value="1"/>
</dbReference>
<protein>
    <recommendedName>
        <fullName evidence="12">Dolichyl-phosphate-mannose-protein mannosyltransferase</fullName>
    </recommendedName>
</protein>
<evidence type="ECO:0000313" key="10">
    <source>
        <dbReference type="EMBL" id="MDP9848877.1"/>
    </source>
</evidence>
<evidence type="ECO:0000256" key="5">
    <source>
        <dbReference type="ARBA" id="ARBA00022692"/>
    </source>
</evidence>
<evidence type="ECO:0000256" key="6">
    <source>
        <dbReference type="ARBA" id="ARBA00022989"/>
    </source>
</evidence>